<dbReference type="InterPro" id="IPR015424">
    <property type="entry name" value="PyrdxlP-dep_Trfase"/>
</dbReference>
<dbReference type="SUPFAM" id="SSF53383">
    <property type="entry name" value="PLP-dependent transferases"/>
    <property type="match status" value="1"/>
</dbReference>
<dbReference type="GO" id="GO:0030170">
    <property type="term" value="F:pyridoxal phosphate binding"/>
    <property type="evidence" value="ECO:0007669"/>
    <property type="project" value="InterPro"/>
</dbReference>
<dbReference type="EMBL" id="LT598479">
    <property type="protein sequence ID" value="SCU83719.1"/>
    <property type="molecule type" value="Genomic_DNA"/>
</dbReference>
<feature type="domain" description="Aminotransferase class I/classII large" evidence="1">
    <location>
        <begin position="50"/>
        <end position="430"/>
    </location>
</feature>
<dbReference type="InterPro" id="IPR004839">
    <property type="entry name" value="Aminotransferase_I/II_large"/>
</dbReference>
<keyword evidence="3" id="KW-1185">Reference proteome</keyword>
<organism evidence="2 3">
    <name type="scientific">Lachancea meyersii CBS 8951</name>
    <dbReference type="NCBI Taxonomy" id="1266667"/>
    <lineage>
        <taxon>Eukaryota</taxon>
        <taxon>Fungi</taxon>
        <taxon>Dikarya</taxon>
        <taxon>Ascomycota</taxon>
        <taxon>Saccharomycotina</taxon>
        <taxon>Saccharomycetes</taxon>
        <taxon>Saccharomycetales</taxon>
        <taxon>Saccharomycetaceae</taxon>
        <taxon>Lachancea</taxon>
    </lineage>
</organism>
<protein>
    <submittedName>
        <fullName evidence="2">LAME_0C06282g1_1</fullName>
    </submittedName>
</protein>
<sequence>MKEARPHINFLRGWITHELLPRQEIIAATTSLLTPETREYDNDLLNNHPLVYGSDAGSEWVRKAICKFTNKAFHLENDHKMASRPEYINLTSGASYGMLNLLLQTTLPHTGYTRQAFVVSPTYFLINEAFIDAGFRNKITAIREKEDGLDLETLTSHLEHYNELYKNEDHRHDPQVINSPNGKPKKLYRYVIYMIPTHSNPSGKTYSVDFRMKLIELARKHDMLIITDDVYDMLDYEQPADETPHPTLRFTHLDRSLFPGSGQDYGNTVVNTTFSKLVAPGLRFGYQETANANLATQLSAGGANKSGGTPSQLNSMIVGTLIENGECGKLIKQTRTILSERCQVLYDSIKKHLPRKTEYKLQKGGYFSWCTLPEGYDSKEICNILANEHNISIPDGSRFEVVDNPMHWEKRSVRLSVSYLSITEIKTAVQVWGQVAREYAQKHNLEF</sequence>
<dbReference type="FunFam" id="3.40.640.10:FF:000080">
    <property type="entry name" value="Aminotransferase, putative"/>
    <property type="match status" value="1"/>
</dbReference>
<dbReference type="AlphaFoldDB" id="A0A1G4J2W0"/>
<dbReference type="Proteomes" id="UP000191144">
    <property type="component" value="Chromosome C"/>
</dbReference>
<dbReference type="InterPro" id="IPR015422">
    <property type="entry name" value="PyrdxlP-dep_Trfase_small"/>
</dbReference>
<dbReference type="InterPro" id="IPR015421">
    <property type="entry name" value="PyrdxlP-dep_Trfase_major"/>
</dbReference>
<dbReference type="PANTHER" id="PTHR42858">
    <property type="entry name" value="AMINOTRANSFERASE"/>
    <property type="match status" value="1"/>
</dbReference>
<dbReference type="Gene3D" id="3.90.1150.10">
    <property type="entry name" value="Aspartate Aminotransferase, domain 1"/>
    <property type="match status" value="1"/>
</dbReference>
<dbReference type="PANTHER" id="PTHR42858:SF1">
    <property type="entry name" value="LD15494P"/>
    <property type="match status" value="1"/>
</dbReference>
<evidence type="ECO:0000313" key="3">
    <source>
        <dbReference type="Proteomes" id="UP000191144"/>
    </source>
</evidence>
<reference evidence="3" key="1">
    <citation type="submission" date="2016-03" db="EMBL/GenBank/DDBJ databases">
        <authorList>
            <person name="Devillers Hugo."/>
        </authorList>
    </citation>
    <scope>NUCLEOTIDE SEQUENCE [LARGE SCALE GENOMIC DNA]</scope>
</reference>
<dbReference type="GO" id="GO:0047536">
    <property type="term" value="F:2-aminoadipate transaminase activity"/>
    <property type="evidence" value="ECO:0007669"/>
    <property type="project" value="TreeGrafter"/>
</dbReference>
<evidence type="ECO:0000259" key="1">
    <source>
        <dbReference type="Pfam" id="PF00155"/>
    </source>
</evidence>
<evidence type="ECO:0000313" key="2">
    <source>
        <dbReference type="EMBL" id="SCU83719.1"/>
    </source>
</evidence>
<proteinExistence type="predicted"/>
<gene>
    <name evidence="2" type="ORF">LAME_0C06282G</name>
</gene>
<dbReference type="CDD" id="cd00609">
    <property type="entry name" value="AAT_like"/>
    <property type="match status" value="1"/>
</dbReference>
<accession>A0A1G4J2W0</accession>
<name>A0A1G4J2W0_9SACH</name>
<dbReference type="Pfam" id="PF00155">
    <property type="entry name" value="Aminotran_1_2"/>
    <property type="match status" value="1"/>
</dbReference>
<dbReference type="Gene3D" id="3.40.640.10">
    <property type="entry name" value="Type I PLP-dependent aspartate aminotransferase-like (Major domain)"/>
    <property type="match status" value="1"/>
</dbReference>
<dbReference type="OrthoDB" id="7042322at2759"/>